<evidence type="ECO:0000313" key="3">
    <source>
        <dbReference type="Proteomes" id="UP001379533"/>
    </source>
</evidence>
<dbReference type="EMBL" id="CP089982">
    <property type="protein sequence ID" value="WXA99133.1"/>
    <property type="molecule type" value="Genomic_DNA"/>
</dbReference>
<protein>
    <submittedName>
        <fullName evidence="2">SDR family oxidoreductase</fullName>
    </submittedName>
</protein>
<dbReference type="Gene3D" id="3.40.50.720">
    <property type="entry name" value="NAD(P)-binding Rossmann-like Domain"/>
    <property type="match status" value="1"/>
</dbReference>
<name>A0ABZ2KKE0_9BACT</name>
<dbReference type="PRINTS" id="PR00081">
    <property type="entry name" value="GDHRDH"/>
</dbReference>
<proteinExistence type="inferred from homology"/>
<dbReference type="InterPro" id="IPR020904">
    <property type="entry name" value="Sc_DH/Rdtase_CS"/>
</dbReference>
<keyword evidence="3" id="KW-1185">Reference proteome</keyword>
<dbReference type="PANTHER" id="PTHR43976">
    <property type="entry name" value="SHORT CHAIN DEHYDROGENASE"/>
    <property type="match status" value="1"/>
</dbReference>
<reference evidence="2 3" key="1">
    <citation type="submission" date="2021-12" db="EMBL/GenBank/DDBJ databases">
        <title>Discovery of the Pendulisporaceae a myxobacterial family with distinct sporulation behavior and unique specialized metabolism.</title>
        <authorList>
            <person name="Garcia R."/>
            <person name="Popoff A."/>
            <person name="Bader C.D."/>
            <person name="Loehr J."/>
            <person name="Walesch S."/>
            <person name="Walt C."/>
            <person name="Boldt J."/>
            <person name="Bunk B."/>
            <person name="Haeckl F.J.F.P.J."/>
            <person name="Gunesch A.P."/>
            <person name="Birkelbach J."/>
            <person name="Nuebel U."/>
            <person name="Pietschmann T."/>
            <person name="Bach T."/>
            <person name="Mueller R."/>
        </authorList>
    </citation>
    <scope>NUCLEOTIDE SEQUENCE [LARGE SCALE GENOMIC DNA]</scope>
    <source>
        <strain evidence="2 3">MSr12523</strain>
    </source>
</reference>
<sequence>MKNSYVVLVSGASTGFGRLLVETLARRGHTVFASMRGIDGRNAAAASELSALASTERLAIRPIEMDVTDDASVNAAIEQVMTEAGRLDVVVNNAGGIAFGLLETFSEERVRGILELNLFGSMRVNRAALPILRAQGSGLLVQVTSAGGRYVVPFFGPYTIAKFAAEAMAETYRYELAREGIDSVVVEPGGYGTSLAKNAVRADDDARVQSYGRGKELLDLAARAMTAVASTGNPQEVADAITALIEAPAGTRRLRTVVGELAKPLLEPFNASAERIQADRLLALGLTEMLSLRLVP</sequence>
<dbReference type="PRINTS" id="PR00080">
    <property type="entry name" value="SDRFAMILY"/>
</dbReference>
<dbReference type="InterPro" id="IPR051911">
    <property type="entry name" value="SDR_oxidoreductase"/>
</dbReference>
<accession>A0ABZ2KKE0</accession>
<dbReference type="SUPFAM" id="SSF51735">
    <property type="entry name" value="NAD(P)-binding Rossmann-fold domains"/>
    <property type="match status" value="1"/>
</dbReference>
<dbReference type="PANTHER" id="PTHR43976:SF9">
    <property type="entry name" value="OXIDOREDUCTASE"/>
    <property type="match status" value="1"/>
</dbReference>
<comment type="similarity">
    <text evidence="1">Belongs to the short-chain dehydrogenases/reductases (SDR) family.</text>
</comment>
<evidence type="ECO:0000313" key="2">
    <source>
        <dbReference type="EMBL" id="WXA99133.1"/>
    </source>
</evidence>
<dbReference type="CDD" id="cd05374">
    <property type="entry name" value="17beta-HSD-like_SDR_c"/>
    <property type="match status" value="1"/>
</dbReference>
<gene>
    <name evidence="2" type="ORF">LZC95_20210</name>
</gene>
<dbReference type="InterPro" id="IPR036291">
    <property type="entry name" value="NAD(P)-bd_dom_sf"/>
</dbReference>
<dbReference type="InterPro" id="IPR002347">
    <property type="entry name" value="SDR_fam"/>
</dbReference>
<organism evidence="2 3">
    <name type="scientific">Pendulispora brunnea</name>
    <dbReference type="NCBI Taxonomy" id="2905690"/>
    <lineage>
        <taxon>Bacteria</taxon>
        <taxon>Pseudomonadati</taxon>
        <taxon>Myxococcota</taxon>
        <taxon>Myxococcia</taxon>
        <taxon>Myxococcales</taxon>
        <taxon>Sorangiineae</taxon>
        <taxon>Pendulisporaceae</taxon>
        <taxon>Pendulispora</taxon>
    </lineage>
</organism>
<dbReference type="Proteomes" id="UP001379533">
    <property type="component" value="Chromosome"/>
</dbReference>
<evidence type="ECO:0000256" key="1">
    <source>
        <dbReference type="RuleBase" id="RU000363"/>
    </source>
</evidence>
<dbReference type="PROSITE" id="PS00061">
    <property type="entry name" value="ADH_SHORT"/>
    <property type="match status" value="1"/>
</dbReference>
<dbReference type="RefSeq" id="WP_394849766.1">
    <property type="nucleotide sequence ID" value="NZ_CP089982.1"/>
</dbReference>
<dbReference type="Pfam" id="PF00106">
    <property type="entry name" value="adh_short"/>
    <property type="match status" value="1"/>
</dbReference>